<name>A0ABZ0ICY5_9GAMM</name>
<dbReference type="Gene3D" id="2.40.170.20">
    <property type="entry name" value="TonB-dependent receptor, beta-barrel domain"/>
    <property type="match status" value="1"/>
</dbReference>
<evidence type="ECO:0000256" key="13">
    <source>
        <dbReference type="SAM" id="SignalP"/>
    </source>
</evidence>
<evidence type="ECO:0000256" key="9">
    <source>
        <dbReference type="ARBA" id="ARBA00023136"/>
    </source>
</evidence>
<keyword evidence="10 11" id="KW-0998">Cell outer membrane</keyword>
<dbReference type="InterPro" id="IPR000531">
    <property type="entry name" value="Beta-barrel_TonB"/>
</dbReference>
<keyword evidence="9 11" id="KW-0472">Membrane</keyword>
<dbReference type="InterPro" id="IPR037066">
    <property type="entry name" value="Plug_dom_sf"/>
</dbReference>
<keyword evidence="13" id="KW-0732">Signal</keyword>
<comment type="similarity">
    <text evidence="11 12">Belongs to the TonB-dependent receptor family.</text>
</comment>
<evidence type="ECO:0000256" key="5">
    <source>
        <dbReference type="ARBA" id="ARBA00022692"/>
    </source>
</evidence>
<feature type="domain" description="TonB-dependent receptor plug" evidence="15">
    <location>
        <begin position="47"/>
        <end position="161"/>
    </location>
</feature>
<dbReference type="PANTHER" id="PTHR32552:SF81">
    <property type="entry name" value="TONB-DEPENDENT OUTER MEMBRANE RECEPTOR"/>
    <property type="match status" value="1"/>
</dbReference>
<dbReference type="Pfam" id="PF00593">
    <property type="entry name" value="TonB_dep_Rec_b-barrel"/>
    <property type="match status" value="1"/>
</dbReference>
<keyword evidence="4" id="KW-0410">Iron transport</keyword>
<evidence type="ECO:0000256" key="11">
    <source>
        <dbReference type="PROSITE-ProRule" id="PRU01360"/>
    </source>
</evidence>
<evidence type="ECO:0000256" key="8">
    <source>
        <dbReference type="ARBA" id="ARBA00023077"/>
    </source>
</evidence>
<evidence type="ECO:0000313" key="16">
    <source>
        <dbReference type="EMBL" id="WOJ97286.1"/>
    </source>
</evidence>
<evidence type="ECO:0000256" key="10">
    <source>
        <dbReference type="ARBA" id="ARBA00023237"/>
    </source>
</evidence>
<organism evidence="16 17">
    <name type="scientific">Congregibacter brevis</name>
    <dbReference type="NCBI Taxonomy" id="3081201"/>
    <lineage>
        <taxon>Bacteria</taxon>
        <taxon>Pseudomonadati</taxon>
        <taxon>Pseudomonadota</taxon>
        <taxon>Gammaproteobacteria</taxon>
        <taxon>Cellvibrionales</taxon>
        <taxon>Halieaceae</taxon>
        <taxon>Congregibacter</taxon>
    </lineage>
</organism>
<accession>A0ABZ0ICY5</accession>
<evidence type="ECO:0000259" key="14">
    <source>
        <dbReference type="Pfam" id="PF00593"/>
    </source>
</evidence>
<evidence type="ECO:0000256" key="1">
    <source>
        <dbReference type="ARBA" id="ARBA00004571"/>
    </source>
</evidence>
<evidence type="ECO:0000259" key="15">
    <source>
        <dbReference type="Pfam" id="PF07715"/>
    </source>
</evidence>
<keyword evidence="17" id="KW-1185">Reference proteome</keyword>
<evidence type="ECO:0000256" key="12">
    <source>
        <dbReference type="RuleBase" id="RU003357"/>
    </source>
</evidence>
<keyword evidence="2 11" id="KW-0813">Transport</keyword>
<evidence type="ECO:0000256" key="4">
    <source>
        <dbReference type="ARBA" id="ARBA00022496"/>
    </source>
</evidence>
<reference evidence="16 17" key="1">
    <citation type="submission" date="2023-10" db="EMBL/GenBank/DDBJ databases">
        <title>Two novel species belonging to the OM43/NOR5 clade.</title>
        <authorList>
            <person name="Park M."/>
        </authorList>
    </citation>
    <scope>NUCLEOTIDE SEQUENCE [LARGE SCALE GENOMIC DNA]</scope>
    <source>
        <strain evidence="16 17">IMCC45268</strain>
    </source>
</reference>
<keyword evidence="7" id="KW-0406">Ion transport</keyword>
<dbReference type="SUPFAM" id="SSF56935">
    <property type="entry name" value="Porins"/>
    <property type="match status" value="1"/>
</dbReference>
<evidence type="ECO:0000313" key="17">
    <source>
        <dbReference type="Proteomes" id="UP001626549"/>
    </source>
</evidence>
<proteinExistence type="inferred from homology"/>
<dbReference type="RefSeq" id="WP_407328037.1">
    <property type="nucleotide sequence ID" value="NZ_CP136865.1"/>
</dbReference>
<keyword evidence="16" id="KW-0675">Receptor</keyword>
<gene>
    <name evidence="16" type="ORF">R0137_01630</name>
</gene>
<dbReference type="Gene3D" id="2.170.130.10">
    <property type="entry name" value="TonB-dependent receptor, plug domain"/>
    <property type="match status" value="1"/>
</dbReference>
<evidence type="ECO:0000256" key="3">
    <source>
        <dbReference type="ARBA" id="ARBA00022452"/>
    </source>
</evidence>
<keyword evidence="8 12" id="KW-0798">TonB box</keyword>
<dbReference type="PROSITE" id="PS52016">
    <property type="entry name" value="TONB_DEPENDENT_REC_3"/>
    <property type="match status" value="1"/>
</dbReference>
<feature type="chain" id="PRO_5047471077" evidence="13">
    <location>
        <begin position="32"/>
        <end position="868"/>
    </location>
</feature>
<evidence type="ECO:0000256" key="2">
    <source>
        <dbReference type="ARBA" id="ARBA00022448"/>
    </source>
</evidence>
<protein>
    <submittedName>
        <fullName evidence="16">TonB-dependent receptor</fullName>
    </submittedName>
</protein>
<dbReference type="InterPro" id="IPR036942">
    <property type="entry name" value="Beta-barrel_TonB_sf"/>
</dbReference>
<evidence type="ECO:0000256" key="7">
    <source>
        <dbReference type="ARBA" id="ARBA00023065"/>
    </source>
</evidence>
<keyword evidence="6" id="KW-0408">Iron</keyword>
<comment type="subcellular location">
    <subcellularLocation>
        <location evidence="1 11">Cell outer membrane</location>
        <topology evidence="1 11">Multi-pass membrane protein</topology>
    </subcellularLocation>
</comment>
<feature type="domain" description="TonB-dependent receptor-like beta-barrel" evidence="14">
    <location>
        <begin position="275"/>
        <end position="833"/>
    </location>
</feature>
<keyword evidence="5 11" id="KW-0812">Transmembrane</keyword>
<dbReference type="PANTHER" id="PTHR32552">
    <property type="entry name" value="FERRICHROME IRON RECEPTOR-RELATED"/>
    <property type="match status" value="1"/>
</dbReference>
<dbReference type="Pfam" id="PF07715">
    <property type="entry name" value="Plug"/>
    <property type="match status" value="1"/>
</dbReference>
<sequence>MRSRNKLNLATRAAVLASVTGGSLASANAVAQLEEVIVTATKRSASTQDIPVAVQALGEDTLNDMGVTNFEDYLVQLPGVTAGGSGPGQNTIYIRGVASTTPNLTTAGVAGLSPNVALYLDEQPLAQPGRNLDVYTADMNRIEVLAGPQGTLFGASSQAGTVRLITNKPDLSGTYGRMKVGTAFTKGGEMSNNVEGMINVPVTDKLALRGVVYVDRMGGYIDNVAGTLNASESARFRPAGTMRANGVPVSEQRGGFQAGADLSGVNFIDADNSTKTEDDFNDTTYAGFRLSALYTINADWDLQISHMQQQLDSDGVFFSDPELGDYEVTRFQPDSIDDEFSNTAWTLSGRIGELEVLYSGAFTDRQTDQLVDYADYLFVGQYLPYYICDSSVSYPGDAAPSGTCQAPDLFVGSVTKTEVSTHEIRLNTAEDRRIRATVGAFYSDLTLTERNDFTYPGSTQIDGYGVQTGFSPNFPFTTGYRSDEGPFPDGVIFRNDVRRTDEQMGVFGEVTMDITDELALTLGARWYDIEVGLEGSANASFCNLFQPDSNSFGTDISDLYNGDGQITFRGTCNPDAQLTYTLDNIDEAPDQVAAALLNAPTSAQTDGVIGKLSLSYTPTENQLWFVTLSEGFRPGLLNRPGGASGPNGYQVPFALDTDDVTNYELGWKLDLMDQSLRFNGSLFFVDIERLQTTIFDPSIVNLFFSDNAANAEVLGLEGSVDWAPLSLPGLVVTGSFSMLDTEITEVLTPTNDVRKGDSLAFAPEFQATIRARYNWDLNNGLRAHVMPHLAYSDESYSDIIAINRQTVDSWMMLGVTAGVSNTQWTAEVYVDNLTNEAAELSNNFVNDRDRVTLARPLTGGVRFTWNFE</sequence>
<dbReference type="InterPro" id="IPR012910">
    <property type="entry name" value="Plug_dom"/>
</dbReference>
<dbReference type="InterPro" id="IPR039426">
    <property type="entry name" value="TonB-dep_rcpt-like"/>
</dbReference>
<dbReference type="EMBL" id="CP136865">
    <property type="protein sequence ID" value="WOJ97286.1"/>
    <property type="molecule type" value="Genomic_DNA"/>
</dbReference>
<feature type="signal peptide" evidence="13">
    <location>
        <begin position="1"/>
        <end position="31"/>
    </location>
</feature>
<keyword evidence="3 11" id="KW-1134">Transmembrane beta strand</keyword>
<evidence type="ECO:0000256" key="6">
    <source>
        <dbReference type="ARBA" id="ARBA00023004"/>
    </source>
</evidence>
<dbReference type="Proteomes" id="UP001626549">
    <property type="component" value="Chromosome"/>
</dbReference>